<keyword evidence="4" id="KW-1185">Reference proteome</keyword>
<dbReference type="InterPro" id="IPR036864">
    <property type="entry name" value="Zn2-C6_fun-type_DNA-bd_sf"/>
</dbReference>
<dbReference type="PANTHER" id="PTHR38111:SF2">
    <property type="entry name" value="FINGER DOMAIN PROTEIN, PUTATIVE (AFU_ORTHOLOGUE AFUA_1G01560)-RELATED"/>
    <property type="match status" value="1"/>
</dbReference>
<dbReference type="InterPro" id="IPR001138">
    <property type="entry name" value="Zn2Cys6_DnaBD"/>
</dbReference>
<evidence type="ECO:0000313" key="3">
    <source>
        <dbReference type="EMBL" id="KAK0750622.1"/>
    </source>
</evidence>
<keyword evidence="1" id="KW-0539">Nucleus</keyword>
<accession>A0AA40F444</accession>
<proteinExistence type="predicted"/>
<dbReference type="EMBL" id="JAUKUD010000003">
    <property type="protein sequence ID" value="KAK0750622.1"/>
    <property type="molecule type" value="Genomic_DNA"/>
</dbReference>
<organism evidence="3 4">
    <name type="scientific">Schizothecium vesticola</name>
    <dbReference type="NCBI Taxonomy" id="314040"/>
    <lineage>
        <taxon>Eukaryota</taxon>
        <taxon>Fungi</taxon>
        <taxon>Dikarya</taxon>
        <taxon>Ascomycota</taxon>
        <taxon>Pezizomycotina</taxon>
        <taxon>Sordariomycetes</taxon>
        <taxon>Sordariomycetidae</taxon>
        <taxon>Sordariales</taxon>
        <taxon>Schizotheciaceae</taxon>
        <taxon>Schizothecium</taxon>
    </lineage>
</organism>
<reference evidence="3" key="1">
    <citation type="submission" date="2023-06" db="EMBL/GenBank/DDBJ databases">
        <title>Genome-scale phylogeny and comparative genomics of the fungal order Sordariales.</title>
        <authorList>
            <consortium name="Lawrence Berkeley National Laboratory"/>
            <person name="Hensen N."/>
            <person name="Bonometti L."/>
            <person name="Westerberg I."/>
            <person name="Brannstrom I.O."/>
            <person name="Guillou S."/>
            <person name="Cros-Aarteil S."/>
            <person name="Calhoun S."/>
            <person name="Haridas S."/>
            <person name="Kuo A."/>
            <person name="Mondo S."/>
            <person name="Pangilinan J."/>
            <person name="Riley R."/>
            <person name="LaButti K."/>
            <person name="Andreopoulos B."/>
            <person name="Lipzen A."/>
            <person name="Chen C."/>
            <person name="Yanf M."/>
            <person name="Daum C."/>
            <person name="Ng V."/>
            <person name="Clum A."/>
            <person name="Steindorff A."/>
            <person name="Ohm R."/>
            <person name="Martin F."/>
            <person name="Silar P."/>
            <person name="Natvig D."/>
            <person name="Lalanne C."/>
            <person name="Gautier V."/>
            <person name="Ament-velasquez S.L."/>
            <person name="Kruys A."/>
            <person name="Hutchinson M.I."/>
            <person name="Powell A.J."/>
            <person name="Barry K."/>
            <person name="Miller A.N."/>
            <person name="Grigoriev I.V."/>
            <person name="Debuchy R."/>
            <person name="Gladieux P."/>
            <person name="Thoren M.H."/>
            <person name="Johannesson H."/>
        </authorList>
    </citation>
    <scope>NUCLEOTIDE SEQUENCE</scope>
    <source>
        <strain evidence="3">SMH3187-1</strain>
    </source>
</reference>
<evidence type="ECO:0000313" key="4">
    <source>
        <dbReference type="Proteomes" id="UP001172155"/>
    </source>
</evidence>
<dbReference type="SUPFAM" id="SSF57701">
    <property type="entry name" value="Zn2/Cys6 DNA-binding domain"/>
    <property type="match status" value="1"/>
</dbReference>
<dbReference type="GO" id="GO:0000981">
    <property type="term" value="F:DNA-binding transcription factor activity, RNA polymerase II-specific"/>
    <property type="evidence" value="ECO:0007669"/>
    <property type="project" value="InterPro"/>
</dbReference>
<feature type="domain" description="Zn(2)-C6 fungal-type" evidence="2">
    <location>
        <begin position="10"/>
        <end position="43"/>
    </location>
</feature>
<dbReference type="GO" id="GO:0008270">
    <property type="term" value="F:zinc ion binding"/>
    <property type="evidence" value="ECO:0007669"/>
    <property type="project" value="InterPro"/>
</dbReference>
<name>A0AA40F444_9PEZI</name>
<dbReference type="AlphaFoldDB" id="A0AA40F444"/>
<dbReference type="PANTHER" id="PTHR38111">
    <property type="entry name" value="ZN(2)-C6 FUNGAL-TYPE DOMAIN-CONTAINING PROTEIN-RELATED"/>
    <property type="match status" value="1"/>
</dbReference>
<dbReference type="InterPro" id="IPR053178">
    <property type="entry name" value="Osmoadaptation_assoc"/>
</dbReference>
<protein>
    <recommendedName>
        <fullName evidence="2">Zn(2)-C6 fungal-type domain-containing protein</fullName>
    </recommendedName>
</protein>
<dbReference type="PROSITE" id="PS50048">
    <property type="entry name" value="ZN2_CY6_FUNGAL_2"/>
    <property type="match status" value="1"/>
</dbReference>
<dbReference type="CDD" id="cd00067">
    <property type="entry name" value="GAL4"/>
    <property type="match status" value="1"/>
</dbReference>
<evidence type="ECO:0000256" key="1">
    <source>
        <dbReference type="ARBA" id="ARBA00023242"/>
    </source>
</evidence>
<sequence length="483" mass="54528">MGRHPSSGYCQTCRKRRVKCGTFPLSYKEVPECRRCRASGHKCGGYDLPLRMHVMGIRWERDGTQRMAPVKVPTTKPSPGLPLTAFRDDMAAAYFFQTFAWAPFWRSHLRSATSSTPASSVPQIHRLNKACFQAITYTHMGLQHGDATLQIEGRQIYSRALASMQTILANPYPKAQLAWLGETIIIMGMYEFAVNRVTGTGRDPPHHTGIAHILQRCGPETFQYGPLLDLFRGCRSLLICQGICRRILCFIEEEPWKTIPWEHSPKTFEDRLMDILVDLPGIAEGIELTFARQADDCRVACRAKIMFHLTTLRQWRREWNAAHSHTIRTVHVKGGHDMLPRQLEFSSSAQAVEILLYNEALLFLTKLGAIAHEERTSSFALRMADKSRGENLSFVHPNSVEPRIQPALESLMALNSATKLLNISDEKRPVMTPGPLAAVYMTLMENPELAGKWEQVMASYPMFDDVDIVCPSPWSLIFALSGL</sequence>
<dbReference type="Proteomes" id="UP001172155">
    <property type="component" value="Unassembled WGS sequence"/>
</dbReference>
<gene>
    <name evidence="3" type="ORF">B0T18DRAFT_346176</name>
</gene>
<dbReference type="Pfam" id="PF00172">
    <property type="entry name" value="Zn_clus"/>
    <property type="match status" value="1"/>
</dbReference>
<comment type="caution">
    <text evidence="3">The sequence shown here is derived from an EMBL/GenBank/DDBJ whole genome shotgun (WGS) entry which is preliminary data.</text>
</comment>
<evidence type="ECO:0000259" key="2">
    <source>
        <dbReference type="PROSITE" id="PS50048"/>
    </source>
</evidence>